<comment type="caution">
    <text evidence="4">The sequence shown here is derived from an EMBL/GenBank/DDBJ whole genome shotgun (WGS) entry which is preliminary data.</text>
</comment>
<dbReference type="CDD" id="cd04301">
    <property type="entry name" value="NAT_SF"/>
    <property type="match status" value="1"/>
</dbReference>
<dbReference type="AlphaFoldDB" id="A0A916RGR1"/>
<sequence>MWVRTAREEDLQAVHALLAETWHSTFDSVMGEGTVASVIETQFSISSLREKLKRPYSEFVVADSGDGTLLGMAFASQTDDSVATLSDLFVRPTEQVQGLGTMLLAEVEMAFPGVQVMRLDVVERQTEAVSFFNRKGYVAVGRGTDWGAANCDEPKLIMEKSLETWDL</sequence>
<dbReference type="InterPro" id="IPR050832">
    <property type="entry name" value="Bact_Acetyltransf"/>
</dbReference>
<evidence type="ECO:0000256" key="1">
    <source>
        <dbReference type="ARBA" id="ARBA00022679"/>
    </source>
</evidence>
<organism evidence="4 5">
    <name type="scientific">Nitratireductor aestuarii</name>
    <dbReference type="NCBI Taxonomy" id="1735103"/>
    <lineage>
        <taxon>Bacteria</taxon>
        <taxon>Pseudomonadati</taxon>
        <taxon>Pseudomonadota</taxon>
        <taxon>Alphaproteobacteria</taxon>
        <taxon>Hyphomicrobiales</taxon>
        <taxon>Phyllobacteriaceae</taxon>
        <taxon>Nitratireductor</taxon>
    </lineage>
</organism>
<dbReference type="EMBL" id="BMIF01000001">
    <property type="protein sequence ID" value="GGA53782.1"/>
    <property type="molecule type" value="Genomic_DNA"/>
</dbReference>
<dbReference type="PANTHER" id="PTHR43877">
    <property type="entry name" value="AMINOALKYLPHOSPHONATE N-ACETYLTRANSFERASE-RELATED-RELATED"/>
    <property type="match status" value="1"/>
</dbReference>
<name>A0A916RGR1_9HYPH</name>
<dbReference type="Gene3D" id="3.40.630.30">
    <property type="match status" value="1"/>
</dbReference>
<evidence type="ECO:0000259" key="3">
    <source>
        <dbReference type="PROSITE" id="PS51186"/>
    </source>
</evidence>
<keyword evidence="2" id="KW-0012">Acyltransferase</keyword>
<reference evidence="4" key="1">
    <citation type="journal article" date="2014" name="Int. J. Syst. Evol. Microbiol.">
        <title>Complete genome sequence of Corynebacterium casei LMG S-19264T (=DSM 44701T), isolated from a smear-ripened cheese.</title>
        <authorList>
            <consortium name="US DOE Joint Genome Institute (JGI-PGF)"/>
            <person name="Walter F."/>
            <person name="Albersmeier A."/>
            <person name="Kalinowski J."/>
            <person name="Ruckert C."/>
        </authorList>
    </citation>
    <scope>NUCLEOTIDE SEQUENCE</scope>
    <source>
        <strain evidence="4">CGMCC 1.15320</strain>
    </source>
</reference>
<dbReference type="InterPro" id="IPR016181">
    <property type="entry name" value="Acyl_CoA_acyltransferase"/>
</dbReference>
<feature type="domain" description="N-acetyltransferase" evidence="3">
    <location>
        <begin position="1"/>
        <end position="163"/>
    </location>
</feature>
<dbReference type="Proteomes" id="UP000636264">
    <property type="component" value="Unassembled WGS sequence"/>
</dbReference>
<dbReference type="SUPFAM" id="SSF55729">
    <property type="entry name" value="Acyl-CoA N-acyltransferases (Nat)"/>
    <property type="match status" value="1"/>
</dbReference>
<gene>
    <name evidence="4" type="ORF">GCM10011385_04120</name>
</gene>
<proteinExistence type="predicted"/>
<evidence type="ECO:0000313" key="5">
    <source>
        <dbReference type="Proteomes" id="UP000636264"/>
    </source>
</evidence>
<dbReference type="RefSeq" id="WP_188719263.1">
    <property type="nucleotide sequence ID" value="NZ_BMIF01000001.1"/>
</dbReference>
<dbReference type="PANTHER" id="PTHR43877:SF2">
    <property type="entry name" value="AMINOALKYLPHOSPHONATE N-ACETYLTRANSFERASE-RELATED"/>
    <property type="match status" value="1"/>
</dbReference>
<evidence type="ECO:0000256" key="2">
    <source>
        <dbReference type="ARBA" id="ARBA00023315"/>
    </source>
</evidence>
<dbReference type="PROSITE" id="PS51186">
    <property type="entry name" value="GNAT"/>
    <property type="match status" value="1"/>
</dbReference>
<accession>A0A916RGR1</accession>
<dbReference type="Pfam" id="PF00583">
    <property type="entry name" value="Acetyltransf_1"/>
    <property type="match status" value="1"/>
</dbReference>
<evidence type="ECO:0000313" key="4">
    <source>
        <dbReference type="EMBL" id="GGA53782.1"/>
    </source>
</evidence>
<keyword evidence="5" id="KW-1185">Reference proteome</keyword>
<dbReference type="InterPro" id="IPR000182">
    <property type="entry name" value="GNAT_dom"/>
</dbReference>
<protein>
    <submittedName>
        <fullName evidence="4">Acetyltransferase</fullName>
    </submittedName>
</protein>
<reference evidence="4" key="2">
    <citation type="submission" date="2020-09" db="EMBL/GenBank/DDBJ databases">
        <authorList>
            <person name="Sun Q."/>
            <person name="Zhou Y."/>
        </authorList>
    </citation>
    <scope>NUCLEOTIDE SEQUENCE</scope>
    <source>
        <strain evidence="4">CGMCC 1.15320</strain>
    </source>
</reference>
<keyword evidence="1" id="KW-0808">Transferase</keyword>
<dbReference type="GO" id="GO:0016747">
    <property type="term" value="F:acyltransferase activity, transferring groups other than amino-acyl groups"/>
    <property type="evidence" value="ECO:0007669"/>
    <property type="project" value="InterPro"/>
</dbReference>